<dbReference type="Proteomes" id="UP000632289">
    <property type="component" value="Unassembled WGS sequence"/>
</dbReference>
<evidence type="ECO:0000256" key="2">
    <source>
        <dbReference type="SAM" id="Phobius"/>
    </source>
</evidence>
<keyword evidence="2" id="KW-0472">Membrane</keyword>
<proteinExistence type="predicted"/>
<gene>
    <name evidence="3" type="ORF">IF129_12310</name>
</gene>
<feature type="transmembrane region" description="Helical" evidence="2">
    <location>
        <begin position="114"/>
        <end position="135"/>
    </location>
</feature>
<dbReference type="EMBL" id="JACXYU010000005">
    <property type="protein sequence ID" value="MBD3932332.1"/>
    <property type="molecule type" value="Genomic_DNA"/>
</dbReference>
<organism evidence="3 4">
    <name type="scientific">Streptomyces chumphonensis</name>
    <dbReference type="NCBI Taxonomy" id="1214925"/>
    <lineage>
        <taxon>Bacteria</taxon>
        <taxon>Bacillati</taxon>
        <taxon>Actinomycetota</taxon>
        <taxon>Actinomycetes</taxon>
        <taxon>Kitasatosporales</taxon>
        <taxon>Streptomycetaceae</taxon>
        <taxon>Streptomyces</taxon>
    </lineage>
</organism>
<feature type="transmembrane region" description="Helical" evidence="2">
    <location>
        <begin position="73"/>
        <end position="94"/>
    </location>
</feature>
<evidence type="ECO:0000256" key="1">
    <source>
        <dbReference type="SAM" id="MobiDB-lite"/>
    </source>
</evidence>
<protein>
    <submittedName>
        <fullName evidence="3">Uncharacterized protein</fullName>
    </submittedName>
</protein>
<feature type="transmembrane region" description="Helical" evidence="2">
    <location>
        <begin position="147"/>
        <end position="165"/>
    </location>
</feature>
<keyword evidence="2" id="KW-0812">Transmembrane</keyword>
<keyword evidence="4" id="KW-1185">Reference proteome</keyword>
<comment type="caution">
    <text evidence="3">The sequence shown here is derived from an EMBL/GenBank/DDBJ whole genome shotgun (WGS) entry which is preliminary data.</text>
</comment>
<feature type="transmembrane region" description="Helical" evidence="2">
    <location>
        <begin position="177"/>
        <end position="198"/>
    </location>
</feature>
<feature type="region of interest" description="Disordered" evidence="1">
    <location>
        <begin position="1"/>
        <end position="38"/>
    </location>
</feature>
<dbReference type="RefSeq" id="WP_191209631.1">
    <property type="nucleotide sequence ID" value="NZ_BAABKL010000015.1"/>
</dbReference>
<evidence type="ECO:0000313" key="3">
    <source>
        <dbReference type="EMBL" id="MBD3932332.1"/>
    </source>
</evidence>
<dbReference type="AlphaFoldDB" id="A0A927F0Y0"/>
<reference evidence="3" key="1">
    <citation type="submission" date="2020-09" db="EMBL/GenBank/DDBJ databases">
        <title>Secondary metabolite and genome analysis of marine Streptomyces chumphonensis KK1-2T.</title>
        <authorList>
            <person name="Phongsopitanun W."/>
            <person name="Kanchanasin P."/>
            <person name="Pittayakhajonwut P."/>
            <person name="Suwanborirux K."/>
            <person name="Tanasupawat S."/>
        </authorList>
    </citation>
    <scope>NUCLEOTIDE SEQUENCE</scope>
    <source>
        <strain evidence="3">KK1-2</strain>
    </source>
</reference>
<keyword evidence="2" id="KW-1133">Transmembrane helix</keyword>
<name>A0A927F0Y0_9ACTN</name>
<evidence type="ECO:0000313" key="4">
    <source>
        <dbReference type="Proteomes" id="UP000632289"/>
    </source>
</evidence>
<feature type="compositionally biased region" description="Pro residues" evidence="1">
    <location>
        <begin position="1"/>
        <end position="31"/>
    </location>
</feature>
<sequence>MSHPSQPNPYGQPPPYGYPSVPPQQPPPQHHPAPGYQAPGYPSAGYPGGYPQYPGGMPPTRTGMPGVVVTARVLLFVAGGLWLLLAMLGVYLMAESSKPYYERPAFGGVSDDLYVVGVVLLCVSLAMGALHITVASMFGRGRTGVRVMAIITAALNTLAAGLAFLSSLTSDESVDGFGVLIQVLWLVTAILTLVFLCVRPAGQWFNRPQF</sequence>
<accession>A0A927F0Y0</accession>